<dbReference type="EMBL" id="LCFB01000019">
    <property type="protein sequence ID" value="KKS84427.1"/>
    <property type="molecule type" value="Genomic_DNA"/>
</dbReference>
<comment type="pathway">
    <text evidence="3">Carbohydrate degradation; glycolysis; D-glyceraldehyde 3-phosphate from glycerone phosphate: step 1/1.</text>
</comment>
<dbReference type="GO" id="GO:0006096">
    <property type="term" value="P:glycolytic process"/>
    <property type="evidence" value="ECO:0007669"/>
    <property type="project" value="UniProtKB-UniPathway"/>
</dbReference>
<organism evidence="4 5">
    <name type="scientific">Candidatus Gottesmanbacteria bacterium GW2011_GWA1_43_11</name>
    <dbReference type="NCBI Taxonomy" id="1618436"/>
    <lineage>
        <taxon>Bacteria</taxon>
        <taxon>Candidatus Gottesmaniibacteriota</taxon>
    </lineage>
</organism>
<dbReference type="AlphaFoldDB" id="A0A0G1CFX0"/>
<comment type="pathway">
    <text evidence="3">Carbohydrate biosynthesis; gluconeogenesis.</text>
</comment>
<dbReference type="SUPFAM" id="SSF51351">
    <property type="entry name" value="Triosephosphate isomerase (TIM)"/>
    <property type="match status" value="1"/>
</dbReference>
<dbReference type="GO" id="GO:0046166">
    <property type="term" value="P:glyceraldehyde-3-phosphate biosynthetic process"/>
    <property type="evidence" value="ECO:0007669"/>
    <property type="project" value="TreeGrafter"/>
</dbReference>
<dbReference type="PANTHER" id="PTHR21139:SF42">
    <property type="entry name" value="TRIOSEPHOSPHATE ISOMERASE"/>
    <property type="match status" value="1"/>
</dbReference>
<dbReference type="UniPathway" id="UPA00109">
    <property type="reaction ID" value="UER00189"/>
</dbReference>
<dbReference type="STRING" id="1618436.UV59_C0019G0002"/>
<gene>
    <name evidence="4" type="ORF">UV59_C0019G0002</name>
</gene>
<dbReference type="Pfam" id="PF00121">
    <property type="entry name" value="TIM"/>
    <property type="match status" value="1"/>
</dbReference>
<dbReference type="CDD" id="cd00311">
    <property type="entry name" value="TIM"/>
    <property type="match status" value="1"/>
</dbReference>
<proteinExistence type="inferred from homology"/>
<reference evidence="4 5" key="1">
    <citation type="journal article" date="2015" name="Nature">
        <title>rRNA introns, odd ribosomes, and small enigmatic genomes across a large radiation of phyla.</title>
        <authorList>
            <person name="Brown C.T."/>
            <person name="Hug L.A."/>
            <person name="Thomas B.C."/>
            <person name="Sharon I."/>
            <person name="Castelle C.J."/>
            <person name="Singh A."/>
            <person name="Wilkins M.J."/>
            <person name="Williams K.H."/>
            <person name="Banfield J.F."/>
        </authorList>
    </citation>
    <scope>NUCLEOTIDE SEQUENCE [LARGE SCALE GENOMIC DNA]</scope>
</reference>
<dbReference type="InterPro" id="IPR013785">
    <property type="entry name" value="Aldolase_TIM"/>
</dbReference>
<dbReference type="InterPro" id="IPR035990">
    <property type="entry name" value="TIM_sf"/>
</dbReference>
<evidence type="ECO:0000256" key="2">
    <source>
        <dbReference type="ARBA" id="ARBA00023235"/>
    </source>
</evidence>
<dbReference type="Gene3D" id="3.20.20.70">
    <property type="entry name" value="Aldolase class I"/>
    <property type="match status" value="2"/>
</dbReference>
<keyword evidence="3" id="KW-0963">Cytoplasm</keyword>
<dbReference type="InterPro" id="IPR020861">
    <property type="entry name" value="Triosephosphate_isomerase_AS"/>
</dbReference>
<evidence type="ECO:0000313" key="4">
    <source>
        <dbReference type="EMBL" id="KKS84427.1"/>
    </source>
</evidence>
<dbReference type="InterPro" id="IPR000652">
    <property type="entry name" value="Triosephosphate_isomerase"/>
</dbReference>
<name>A0A0G1CFX0_9BACT</name>
<keyword evidence="3" id="KW-0324">Glycolysis</keyword>
<keyword evidence="2 3" id="KW-0413">Isomerase</keyword>
<keyword evidence="3" id="KW-0312">Gluconeogenesis</keyword>
<dbReference type="GO" id="GO:0019563">
    <property type="term" value="P:glycerol catabolic process"/>
    <property type="evidence" value="ECO:0007669"/>
    <property type="project" value="TreeGrafter"/>
</dbReference>
<evidence type="ECO:0000256" key="1">
    <source>
        <dbReference type="ARBA" id="ARBA00007422"/>
    </source>
</evidence>
<protein>
    <recommendedName>
        <fullName evidence="3">Triosephosphate isomerase</fullName>
        <ecNumber evidence="3">5.3.1.1</ecNumber>
    </recommendedName>
</protein>
<dbReference type="GO" id="GO:0006094">
    <property type="term" value="P:gluconeogenesis"/>
    <property type="evidence" value="ECO:0007669"/>
    <property type="project" value="UniProtKB-UniPathway"/>
</dbReference>
<accession>A0A0G1CFX0</accession>
<dbReference type="PROSITE" id="PS51440">
    <property type="entry name" value="TIM_2"/>
    <property type="match status" value="1"/>
</dbReference>
<dbReference type="GO" id="GO:0004807">
    <property type="term" value="F:triose-phosphate isomerase activity"/>
    <property type="evidence" value="ECO:0007669"/>
    <property type="project" value="UniProtKB-EC"/>
</dbReference>
<comment type="subcellular location">
    <subcellularLocation>
        <location evidence="3">Cytoplasm</location>
    </subcellularLocation>
</comment>
<evidence type="ECO:0000313" key="5">
    <source>
        <dbReference type="Proteomes" id="UP000034543"/>
    </source>
</evidence>
<dbReference type="PROSITE" id="PS00171">
    <property type="entry name" value="TIM_1"/>
    <property type="match status" value="1"/>
</dbReference>
<sequence>MARTTPFYIIGNWKSNKTVESAVQWFQDMQTLWRKEPLDVSGVIIILCPSTLHLTTLTSLVKLFTLPLQFGAQDISPNLSGAFTGDVSGEMLASLVDYTLIGHSERRKYHAENESELQKKVDQAAKAGIEPVYCVQSAEMTIPQNCKIVAYEPVWAIGTGKAETAENAGQVAGQLKSRHPQLSTIIYGGSVTHENVVSYVQTAALDGVLPGGASLDAQKFYELIRQVTQAIRAPT</sequence>
<dbReference type="PATRIC" id="fig|1618436.3.peg.949"/>
<dbReference type="GO" id="GO:0005829">
    <property type="term" value="C:cytosol"/>
    <property type="evidence" value="ECO:0007669"/>
    <property type="project" value="TreeGrafter"/>
</dbReference>
<comment type="similarity">
    <text evidence="1 3">Belongs to the triosephosphate isomerase family.</text>
</comment>
<dbReference type="PANTHER" id="PTHR21139">
    <property type="entry name" value="TRIOSEPHOSPHATE ISOMERASE"/>
    <property type="match status" value="1"/>
</dbReference>
<dbReference type="Proteomes" id="UP000034543">
    <property type="component" value="Unassembled WGS sequence"/>
</dbReference>
<comment type="caution">
    <text evidence="4">The sequence shown here is derived from an EMBL/GenBank/DDBJ whole genome shotgun (WGS) entry which is preliminary data.</text>
</comment>
<evidence type="ECO:0000256" key="3">
    <source>
        <dbReference type="RuleBase" id="RU363013"/>
    </source>
</evidence>
<dbReference type="UniPathway" id="UPA00138"/>
<comment type="subunit">
    <text evidence="3">Homodimer.</text>
</comment>
<dbReference type="EC" id="5.3.1.1" evidence="3"/>
<comment type="catalytic activity">
    <reaction evidence="3">
        <text>D-glyceraldehyde 3-phosphate = dihydroxyacetone phosphate</text>
        <dbReference type="Rhea" id="RHEA:18585"/>
        <dbReference type="ChEBI" id="CHEBI:57642"/>
        <dbReference type="ChEBI" id="CHEBI:59776"/>
        <dbReference type="EC" id="5.3.1.1"/>
    </reaction>
</comment>